<evidence type="ECO:0000313" key="2">
    <source>
        <dbReference type="EMBL" id="MBU9738265.1"/>
    </source>
</evidence>
<evidence type="ECO:0000259" key="1">
    <source>
        <dbReference type="PROSITE" id="PS50075"/>
    </source>
</evidence>
<dbReference type="SUPFAM" id="SSF47336">
    <property type="entry name" value="ACP-like"/>
    <property type="match status" value="1"/>
</dbReference>
<evidence type="ECO:0000313" key="3">
    <source>
        <dbReference type="Proteomes" id="UP000712157"/>
    </source>
</evidence>
<dbReference type="InterPro" id="IPR009081">
    <property type="entry name" value="PP-bd_ACP"/>
</dbReference>
<sequence length="76" mass="8970">MLEFIQDAIYTVTGKKGVTYDTDFIKDLALNSFDIMNIIVIFEDHFDISIQPREVWHLHLVRDVIEYLEERGITQP</sequence>
<comment type="caution">
    <text evidence="2">The sequence shown here is derived from an EMBL/GenBank/DDBJ whole genome shotgun (WGS) entry which is preliminary data.</text>
</comment>
<dbReference type="EMBL" id="JAHQCW010000031">
    <property type="protein sequence ID" value="MBU9738265.1"/>
    <property type="molecule type" value="Genomic_DNA"/>
</dbReference>
<organism evidence="2 3">
    <name type="scientific">Diplocloster agilis</name>
    <dbReference type="NCBI Taxonomy" id="2850323"/>
    <lineage>
        <taxon>Bacteria</taxon>
        <taxon>Bacillati</taxon>
        <taxon>Bacillota</taxon>
        <taxon>Clostridia</taxon>
        <taxon>Lachnospirales</taxon>
        <taxon>Lachnospiraceae</taxon>
        <taxon>Diplocloster</taxon>
    </lineage>
</organism>
<dbReference type="PROSITE" id="PS50075">
    <property type="entry name" value="CARRIER"/>
    <property type="match status" value="1"/>
</dbReference>
<dbReference type="Proteomes" id="UP000712157">
    <property type="component" value="Unassembled WGS sequence"/>
</dbReference>
<keyword evidence="3" id="KW-1185">Reference proteome</keyword>
<dbReference type="AlphaFoldDB" id="A0A949K3S3"/>
<reference evidence="2" key="1">
    <citation type="submission" date="2021-06" db="EMBL/GenBank/DDBJ databases">
        <title>Description of novel taxa of the family Lachnospiraceae.</title>
        <authorList>
            <person name="Chaplin A.V."/>
            <person name="Sokolova S.R."/>
            <person name="Pikina A.P."/>
            <person name="Korzhanova M."/>
            <person name="Belova V."/>
            <person name="Korostin D."/>
            <person name="Efimov B.A."/>
        </authorList>
    </citation>
    <scope>NUCLEOTIDE SEQUENCE</scope>
    <source>
        <strain evidence="2">ASD5720</strain>
    </source>
</reference>
<dbReference type="RefSeq" id="WP_158347571.1">
    <property type="nucleotide sequence ID" value="NZ_JAHQCW010000031.1"/>
</dbReference>
<gene>
    <name evidence="2" type="ORF">KTH89_17105</name>
</gene>
<accession>A0A949K3S3</accession>
<dbReference type="InterPro" id="IPR036736">
    <property type="entry name" value="ACP-like_sf"/>
</dbReference>
<dbReference type="Gene3D" id="1.10.1200.10">
    <property type="entry name" value="ACP-like"/>
    <property type="match status" value="1"/>
</dbReference>
<name>A0A949K3S3_9FIRM</name>
<dbReference type="Pfam" id="PF00550">
    <property type="entry name" value="PP-binding"/>
    <property type="match status" value="1"/>
</dbReference>
<feature type="domain" description="Carrier" evidence="1">
    <location>
        <begin position="1"/>
        <end position="72"/>
    </location>
</feature>
<protein>
    <submittedName>
        <fullName evidence="2">Acyl carrier protein</fullName>
    </submittedName>
</protein>
<proteinExistence type="predicted"/>